<reference evidence="2" key="1">
    <citation type="submission" date="2023-01" db="EMBL/GenBank/DDBJ databases">
        <title>Key to firefly adult light organ development and bioluminescence: homeobox transcription factors regulate luciferase expression and transportation to peroxisome.</title>
        <authorList>
            <person name="Fu X."/>
        </authorList>
    </citation>
    <scope>NUCLEOTIDE SEQUENCE [LARGE SCALE GENOMIC DNA]</scope>
</reference>
<name>A0AAN7SSM6_9COLE</name>
<accession>A0AAN7SSM6</accession>
<sequence>MWDIVFWANKETVDYVPSIWALQGDTSYKWPTGIPEPLKQKLIETCNPLKTVKFRICKGIARKKGIINLSDAKKYCKKAEYTSSLETTDAEETFHLTKNYSSADEDDTSVTEFMSPTRHDKRLNNFSDAIEHPSEKRRMVVTENCSSQNIIYVETATQSSIPRTTVGENDYEGLPHAQVVMTGEGKKGKLSFRKLKCYEAVIRAVRKRFIDVTDNDLQKSISAFLAGANDREGGRKQRQMNSS</sequence>
<evidence type="ECO:0000313" key="2">
    <source>
        <dbReference type="Proteomes" id="UP001353858"/>
    </source>
</evidence>
<gene>
    <name evidence="1" type="ORF">RN001_001421</name>
</gene>
<organism evidence="1 2">
    <name type="scientific">Aquatica leii</name>
    <dbReference type="NCBI Taxonomy" id="1421715"/>
    <lineage>
        <taxon>Eukaryota</taxon>
        <taxon>Metazoa</taxon>
        <taxon>Ecdysozoa</taxon>
        <taxon>Arthropoda</taxon>
        <taxon>Hexapoda</taxon>
        <taxon>Insecta</taxon>
        <taxon>Pterygota</taxon>
        <taxon>Neoptera</taxon>
        <taxon>Endopterygota</taxon>
        <taxon>Coleoptera</taxon>
        <taxon>Polyphaga</taxon>
        <taxon>Elateriformia</taxon>
        <taxon>Elateroidea</taxon>
        <taxon>Lampyridae</taxon>
        <taxon>Luciolinae</taxon>
        <taxon>Aquatica</taxon>
    </lineage>
</organism>
<evidence type="ECO:0000313" key="1">
    <source>
        <dbReference type="EMBL" id="KAK4885150.1"/>
    </source>
</evidence>
<keyword evidence="2" id="KW-1185">Reference proteome</keyword>
<dbReference type="AlphaFoldDB" id="A0AAN7SSM6"/>
<proteinExistence type="predicted"/>
<protein>
    <submittedName>
        <fullName evidence="1">Uncharacterized protein</fullName>
    </submittedName>
</protein>
<comment type="caution">
    <text evidence="1">The sequence shown here is derived from an EMBL/GenBank/DDBJ whole genome shotgun (WGS) entry which is preliminary data.</text>
</comment>
<dbReference type="EMBL" id="JARPUR010000001">
    <property type="protein sequence ID" value="KAK4885150.1"/>
    <property type="molecule type" value="Genomic_DNA"/>
</dbReference>
<dbReference type="Proteomes" id="UP001353858">
    <property type="component" value="Unassembled WGS sequence"/>
</dbReference>